<dbReference type="EMBL" id="JMKJ01000585">
    <property type="protein sequence ID" value="KGG50350.1"/>
    <property type="molecule type" value="Genomic_DNA"/>
</dbReference>
<evidence type="ECO:0000256" key="1">
    <source>
        <dbReference type="SAM" id="MobiDB-lite"/>
    </source>
</evidence>
<dbReference type="AlphaFoldDB" id="A0A098VN36"/>
<evidence type="ECO:0000313" key="3">
    <source>
        <dbReference type="Proteomes" id="UP000029725"/>
    </source>
</evidence>
<feature type="region of interest" description="Disordered" evidence="1">
    <location>
        <begin position="1"/>
        <end position="89"/>
    </location>
</feature>
<dbReference type="VEuPathDB" id="MicrosporidiaDB:DI09_75p100"/>
<protein>
    <submittedName>
        <fullName evidence="2">Uncharacterized protein</fullName>
    </submittedName>
</protein>
<feature type="compositionally biased region" description="Acidic residues" evidence="1">
    <location>
        <begin position="9"/>
        <end position="25"/>
    </location>
</feature>
<organism evidence="2 3">
    <name type="scientific">Mitosporidium daphniae</name>
    <dbReference type="NCBI Taxonomy" id="1485682"/>
    <lineage>
        <taxon>Eukaryota</taxon>
        <taxon>Fungi</taxon>
        <taxon>Fungi incertae sedis</taxon>
        <taxon>Microsporidia</taxon>
        <taxon>Mitosporidium</taxon>
    </lineage>
</organism>
<proteinExistence type="predicted"/>
<dbReference type="HOGENOM" id="CLU_2455227_0_0_1"/>
<sequence>MNEATLPLAEEDEDFLAQLEAEDQENYNRDVDLDEGSLGSVNTDESTNLEDITELSAPRKRSSSQLDEEDLISDNISSDTDLGALAAEI</sequence>
<comment type="caution">
    <text evidence="2">The sequence shown here is derived from an EMBL/GenBank/DDBJ whole genome shotgun (WGS) entry which is preliminary data.</text>
</comment>
<reference evidence="2 3" key="1">
    <citation type="submission" date="2014-04" db="EMBL/GenBank/DDBJ databases">
        <title>A new species of microsporidia sheds light on the evolution of extreme parasitism.</title>
        <authorList>
            <person name="Haag K.L."/>
            <person name="James T.Y."/>
            <person name="Larsson R."/>
            <person name="Schaer T.M."/>
            <person name="Refardt D."/>
            <person name="Pombert J.-F."/>
            <person name="Ebert D."/>
        </authorList>
    </citation>
    <scope>NUCLEOTIDE SEQUENCE [LARGE SCALE GENOMIC DNA]</scope>
    <source>
        <strain evidence="2 3">UGP3</strain>
        <tissue evidence="2">Spores</tissue>
    </source>
</reference>
<keyword evidence="3" id="KW-1185">Reference proteome</keyword>
<dbReference type="RefSeq" id="XP_013236777.1">
    <property type="nucleotide sequence ID" value="XM_013381323.1"/>
</dbReference>
<accession>A0A098VN36</accession>
<evidence type="ECO:0000313" key="2">
    <source>
        <dbReference type="EMBL" id="KGG50350.1"/>
    </source>
</evidence>
<dbReference type="Proteomes" id="UP000029725">
    <property type="component" value="Unassembled WGS sequence"/>
</dbReference>
<name>A0A098VN36_9MICR</name>
<dbReference type="GeneID" id="25260757"/>
<gene>
    <name evidence="2" type="ORF">DI09_75p100</name>
</gene>